<dbReference type="Proteomes" id="UP000265520">
    <property type="component" value="Unassembled WGS sequence"/>
</dbReference>
<comment type="caution">
    <text evidence="1">The sequence shown here is derived from an EMBL/GenBank/DDBJ whole genome shotgun (WGS) entry which is preliminary data.</text>
</comment>
<dbReference type="AlphaFoldDB" id="A0A392PVY8"/>
<keyword evidence="2" id="KW-1185">Reference proteome</keyword>
<dbReference type="EMBL" id="LXQA010098882">
    <property type="protein sequence ID" value="MCI15984.1"/>
    <property type="molecule type" value="Genomic_DNA"/>
</dbReference>
<proteinExistence type="predicted"/>
<evidence type="ECO:0000313" key="2">
    <source>
        <dbReference type="Proteomes" id="UP000265520"/>
    </source>
</evidence>
<evidence type="ECO:0000313" key="1">
    <source>
        <dbReference type="EMBL" id="MCI15984.1"/>
    </source>
</evidence>
<reference evidence="1 2" key="1">
    <citation type="journal article" date="2018" name="Front. Plant Sci.">
        <title>Red Clover (Trifolium pratense) and Zigzag Clover (T. medium) - A Picture of Genomic Similarities and Differences.</title>
        <authorList>
            <person name="Dluhosova J."/>
            <person name="Istvanek J."/>
            <person name="Nedelnik J."/>
            <person name="Repkova J."/>
        </authorList>
    </citation>
    <scope>NUCLEOTIDE SEQUENCE [LARGE SCALE GENOMIC DNA]</scope>
    <source>
        <strain evidence="2">cv. 10/8</strain>
        <tissue evidence="1">Leaf</tissue>
    </source>
</reference>
<evidence type="ECO:0008006" key="3">
    <source>
        <dbReference type="Google" id="ProtNLM"/>
    </source>
</evidence>
<dbReference type="SUPFAM" id="SSF56672">
    <property type="entry name" value="DNA/RNA polymerases"/>
    <property type="match status" value="1"/>
</dbReference>
<dbReference type="InterPro" id="IPR043502">
    <property type="entry name" value="DNA/RNA_pol_sf"/>
</dbReference>
<sequence>MKHPSEEHSVFALELFDNLIEDECTDGFISDFPCISDFTDTYTCHSCTDNKICSLCVEINDDNSTDTSTDIDIVTIANINILAGSSTKSLPSIVQPPTLELKPLPQNLKYSYLGEGDTLPVIISSILEVEQEKQLLEILSTDKKALGWTLADIPGISPSTCMHRILLEDGVKPVRQPQRRLNPVILDVVKKEVTKLLQAEIIYPISDSQW</sequence>
<feature type="non-terminal residue" evidence="1">
    <location>
        <position position="210"/>
    </location>
</feature>
<accession>A0A392PVY8</accession>
<dbReference type="Gene3D" id="3.10.10.10">
    <property type="entry name" value="HIV Type 1 Reverse Transcriptase, subunit A, domain 1"/>
    <property type="match status" value="1"/>
</dbReference>
<protein>
    <recommendedName>
        <fullName evidence="3">Reverse transcriptase domain-containing protein</fullName>
    </recommendedName>
</protein>
<name>A0A392PVY8_9FABA</name>
<organism evidence="1 2">
    <name type="scientific">Trifolium medium</name>
    <dbReference type="NCBI Taxonomy" id="97028"/>
    <lineage>
        <taxon>Eukaryota</taxon>
        <taxon>Viridiplantae</taxon>
        <taxon>Streptophyta</taxon>
        <taxon>Embryophyta</taxon>
        <taxon>Tracheophyta</taxon>
        <taxon>Spermatophyta</taxon>
        <taxon>Magnoliopsida</taxon>
        <taxon>eudicotyledons</taxon>
        <taxon>Gunneridae</taxon>
        <taxon>Pentapetalae</taxon>
        <taxon>rosids</taxon>
        <taxon>fabids</taxon>
        <taxon>Fabales</taxon>
        <taxon>Fabaceae</taxon>
        <taxon>Papilionoideae</taxon>
        <taxon>50 kb inversion clade</taxon>
        <taxon>NPAAA clade</taxon>
        <taxon>Hologalegina</taxon>
        <taxon>IRL clade</taxon>
        <taxon>Trifolieae</taxon>
        <taxon>Trifolium</taxon>
    </lineage>
</organism>